<proteinExistence type="predicted"/>
<dbReference type="RefSeq" id="WP_247982095.1">
    <property type="nucleotide sequence ID" value="NZ_CP078076.1"/>
</dbReference>
<name>A0ABY4IAQ5_9MICO</name>
<dbReference type="Pfam" id="PF07388">
    <property type="entry name" value="A-2_8-polyST"/>
    <property type="match status" value="1"/>
</dbReference>
<keyword evidence="2" id="KW-1185">Reference proteome</keyword>
<protein>
    <submittedName>
        <fullName evidence="1">Alpha-2,8-polysialyltransferase family protein</fullName>
    </submittedName>
</protein>
<dbReference type="Proteomes" id="UP000831467">
    <property type="component" value="Chromosome"/>
</dbReference>
<accession>A0ABY4IAQ5</accession>
<dbReference type="InterPro" id="IPR010866">
    <property type="entry name" value="A-2_8-polyST"/>
</dbReference>
<evidence type="ECO:0000313" key="1">
    <source>
        <dbReference type="EMBL" id="UPL09843.1"/>
    </source>
</evidence>
<reference evidence="1 2" key="1">
    <citation type="submission" date="2021-06" db="EMBL/GenBank/DDBJ databases">
        <title>Genome-based taxonomic framework of Microbacterium strains isolated from marine environment, the description of four new species and reclassification of four preexisting species.</title>
        <authorList>
            <person name="Lee S.D."/>
            <person name="Kim S.-M."/>
            <person name="Byeon Y.-S."/>
            <person name="Yang H.L."/>
            <person name="Kim I.S."/>
        </authorList>
    </citation>
    <scope>NUCLEOTIDE SEQUENCE [LARGE SCALE GENOMIC DNA]</scope>
    <source>
        <strain evidence="1 2">SSW1-51</strain>
    </source>
</reference>
<gene>
    <name evidence="1" type="ORF">KV394_01415</name>
</gene>
<dbReference type="EMBL" id="CP078076">
    <property type="protein sequence ID" value="UPL09843.1"/>
    <property type="molecule type" value="Genomic_DNA"/>
</dbReference>
<organism evidence="1 2">
    <name type="scientific">Microbacterium sufflavum</name>
    <dbReference type="NCBI Taxonomy" id="2851649"/>
    <lineage>
        <taxon>Bacteria</taxon>
        <taxon>Bacillati</taxon>
        <taxon>Actinomycetota</taxon>
        <taxon>Actinomycetes</taxon>
        <taxon>Micrococcales</taxon>
        <taxon>Microbacteriaceae</taxon>
        <taxon>Microbacterium</taxon>
    </lineage>
</organism>
<sequence>MTRVFALHSAYGLATAVAAIDRGLLDGPTAARPEQVLVPFTSSRVPELAVGIDADPALGRLRARFDRIEPLSDLLGPLHPSAWEPPEGELPVLGRLIARAWGIDPRDLELCVQSPQVAPARTLFGLFPDARLTIVGDGLMTYAPMRVRLPHTVTARIGRVVYADVVPGVRPLVASPTAETVPVPPAAFAAALRETATPEVPEVPADPEPGPSTVLVLGQYLSALGLQTPAQEIALQQSLVDRAAAWEPERIVFKPHPAAPPLLADAVRARAQSLGMAFEEHRGTGPAELAAERLDARAVVAAFSTALPTVHTVFGRDIGAAGTADLLGTLAPFENSNRIPLTIVDALTRTDAPRPEPPELQRLVDAVGYAMQPLVAEHLRERAEEVLRDLDDGERRRYFSAERLTQLRLPGAAPATLRQRLRHPAGGIGRIEEWRLTAIGARHRAGRAWREIRGG</sequence>
<evidence type="ECO:0000313" key="2">
    <source>
        <dbReference type="Proteomes" id="UP000831467"/>
    </source>
</evidence>